<accession>A0A6L2ZN47</accession>
<dbReference type="RefSeq" id="WP_176487979.1">
    <property type="nucleotide sequence ID" value="NZ_BLXO01000003.1"/>
</dbReference>
<comment type="caution">
    <text evidence="3">The sequence shown here is derived from an EMBL/GenBank/DDBJ whole genome shotgun (WGS) entry which is preliminary data.</text>
</comment>
<dbReference type="GO" id="GO:0016746">
    <property type="term" value="F:acyltransferase activity"/>
    <property type="evidence" value="ECO:0007669"/>
    <property type="project" value="UniProtKB-UniRule"/>
</dbReference>
<keyword evidence="2" id="KW-0012">Acyltransferase</keyword>
<dbReference type="GO" id="GO:0005737">
    <property type="term" value="C:cytoplasm"/>
    <property type="evidence" value="ECO:0007669"/>
    <property type="project" value="UniProtKB-SubCell"/>
</dbReference>
<dbReference type="EC" id="2.3.1.-" evidence="2"/>
<dbReference type="Pfam" id="PF02794">
    <property type="entry name" value="HlyC"/>
    <property type="match status" value="1"/>
</dbReference>
<protein>
    <recommendedName>
        <fullName evidence="2">RTX toxin-activating lysine-acyltransferase</fullName>
        <ecNumber evidence="2">2.3.1.-</ecNumber>
    </recommendedName>
</protein>
<keyword evidence="2" id="KW-0963">Cytoplasm</keyword>
<reference evidence="3 4" key="1">
    <citation type="submission" date="2020-06" db="EMBL/GenBank/DDBJ databases">
        <title>The genome sequence of Candidatus Regiella insecticola strain Tut.</title>
        <authorList>
            <person name="Nikoh N."/>
            <person name="Tsuchida T."/>
            <person name="Koga R."/>
            <person name="Oshima K."/>
            <person name="Hattori M."/>
            <person name="Fukatsu T."/>
        </authorList>
    </citation>
    <scope>NUCLEOTIDE SEQUENCE [LARGE SCALE GENOMIC DNA]</scope>
    <source>
        <strain evidence="3 4">Tut</strain>
    </source>
</reference>
<dbReference type="Proteomes" id="UP000504714">
    <property type="component" value="Unassembled WGS sequence"/>
</dbReference>
<proteinExistence type="inferred from homology"/>
<comment type="similarity">
    <text evidence="1 2">Belongs to the RTX toxin acyltransferase family.</text>
</comment>
<comment type="function">
    <text evidence="2">Involved in fatty acylation of protoxin at internal lysine residues, thereby converting it to the active toxin.</text>
</comment>
<organism evidence="3 4">
    <name type="scientific">Candidatus Regiella insecticola</name>
    <dbReference type="NCBI Taxonomy" id="138073"/>
    <lineage>
        <taxon>Bacteria</taxon>
        <taxon>Pseudomonadati</taxon>
        <taxon>Pseudomonadota</taxon>
        <taxon>Gammaproteobacteria</taxon>
        <taxon>Enterobacterales</taxon>
        <taxon>Enterobacteriaceae</taxon>
        <taxon>aphid secondary symbionts</taxon>
        <taxon>Candidatus Regiella</taxon>
    </lineage>
</organism>
<comment type="subcellular location">
    <subcellularLocation>
        <location evidence="2">Cytoplasm</location>
    </subcellularLocation>
</comment>
<dbReference type="GO" id="GO:0009404">
    <property type="term" value="P:toxin metabolic process"/>
    <property type="evidence" value="ECO:0007669"/>
    <property type="project" value="UniProtKB-UniRule"/>
</dbReference>
<name>A0A6L2ZN47_9ENTR</name>
<keyword evidence="2" id="KW-0204">Cytolysis</keyword>
<sequence length="152" mass="17732">MPIHINPVTLNIKELQRVIGGVLLLSQYSPLHRLYSIGEWQQRTLPSFQINQYCYYENSQGKPVAFFNWAFVSEKIRDELCSGRNIIESDWQSGENIFIPEMIAPFGQVKTIVKDIRQRIFLSFKGKKICAVRGKILKKNENNVPKIQWFTI</sequence>
<evidence type="ECO:0000256" key="1">
    <source>
        <dbReference type="ARBA" id="ARBA00005686"/>
    </source>
</evidence>
<gene>
    <name evidence="3" type="primary">rtxC</name>
    <name evidence="3" type="ORF">RINTU1_17960</name>
</gene>
<dbReference type="InterPro" id="IPR003996">
    <property type="entry name" value="RTX_toxin-activating_protC_bac"/>
</dbReference>
<evidence type="ECO:0000256" key="2">
    <source>
        <dbReference type="RuleBase" id="RU368102"/>
    </source>
</evidence>
<dbReference type="EMBL" id="BLXO01000003">
    <property type="protein sequence ID" value="GFN46287.1"/>
    <property type="molecule type" value="Genomic_DNA"/>
</dbReference>
<evidence type="ECO:0000313" key="4">
    <source>
        <dbReference type="Proteomes" id="UP000504714"/>
    </source>
</evidence>
<keyword evidence="2" id="KW-0808">Transferase</keyword>
<evidence type="ECO:0000313" key="3">
    <source>
        <dbReference type="EMBL" id="GFN46287.1"/>
    </source>
</evidence>
<dbReference type="GO" id="GO:0031640">
    <property type="term" value="P:killing of cells of another organism"/>
    <property type="evidence" value="ECO:0007669"/>
    <property type="project" value="UniProtKB-KW"/>
</dbReference>
<dbReference type="AlphaFoldDB" id="A0A6L2ZN47"/>